<accession>A0A506ULY6</accession>
<dbReference type="InterPro" id="IPR029058">
    <property type="entry name" value="AB_hydrolase_fold"/>
</dbReference>
<gene>
    <name evidence="3" type="ORF">E3202_07555</name>
</gene>
<dbReference type="AlphaFoldDB" id="A0A506ULY6"/>
<dbReference type="Gene3D" id="2.60.120.260">
    <property type="entry name" value="Galactose-binding domain-like"/>
    <property type="match status" value="1"/>
</dbReference>
<name>A0A506ULY6_9PROT</name>
<evidence type="ECO:0000256" key="1">
    <source>
        <dbReference type="SAM" id="MobiDB-lite"/>
    </source>
</evidence>
<evidence type="ECO:0000313" key="4">
    <source>
        <dbReference type="Proteomes" id="UP000315037"/>
    </source>
</evidence>
<dbReference type="Proteomes" id="UP000315037">
    <property type="component" value="Unassembled WGS sequence"/>
</dbReference>
<dbReference type="RefSeq" id="WP_165598869.1">
    <property type="nucleotide sequence ID" value="NZ_SORY01000001.1"/>
</dbReference>
<comment type="caution">
    <text evidence="3">The sequence shown here is derived from an EMBL/GenBank/DDBJ whole genome shotgun (WGS) entry which is preliminary data.</text>
</comment>
<dbReference type="InterPro" id="IPR008979">
    <property type="entry name" value="Galactose-bd-like_sf"/>
</dbReference>
<dbReference type="SUPFAM" id="SSF49785">
    <property type="entry name" value="Galactose-binding domain-like"/>
    <property type="match status" value="1"/>
</dbReference>
<dbReference type="PROSITE" id="PS50022">
    <property type="entry name" value="FA58C_3"/>
    <property type="match status" value="1"/>
</dbReference>
<dbReference type="EMBL" id="SORZ01000002">
    <property type="protein sequence ID" value="TPW34338.1"/>
    <property type="molecule type" value="Genomic_DNA"/>
</dbReference>
<feature type="region of interest" description="Disordered" evidence="1">
    <location>
        <begin position="286"/>
        <end position="306"/>
    </location>
</feature>
<proteinExistence type="predicted"/>
<sequence>MMSDQSLPAETVEPKKDNVLEAEEVIEVGRYLLSHYPINPESVVVVFASAGARLAGGLEEFKGSLRRFGISMLFVRDKDASYYQEPEVEEMFRKVAEMVQPYKNVAVMGESMGGSGALIFPRYCDKVDRTLAFSPLYSFGFPYNRFNGGWANERIPRLWAFDSDDMKARASSVLIYGVRPWQDMPHAGMFALQGYQVLMVKECGHQVAGHLKKGTDTNYLIPLLERFLDFSAEFNEEGVRPLLEPVLTVLGREEKEWKYEGTMKREHTRVGMLPLPPIPEGLVDLGQGRPADQSSLSDYSKAPTTQEDAARALMTETPEFYAFHTNLENQPWWMVDLGEGAKVEEVRIYNRIDNNSVERGLRFAIETLVDGEWQLLFEKNNYKLFGGIDGHPFSWRPEQPMRIRKLRIRSLEDENFMHYQKIEVLGKRRVRATVFTPVRKIWKGLFGRSSRK</sequence>
<keyword evidence="4" id="KW-1185">Reference proteome</keyword>
<evidence type="ECO:0000313" key="3">
    <source>
        <dbReference type="EMBL" id="TPW34338.1"/>
    </source>
</evidence>
<dbReference type="SUPFAM" id="SSF53474">
    <property type="entry name" value="alpha/beta-Hydrolases"/>
    <property type="match status" value="1"/>
</dbReference>
<organism evidence="3 4">
    <name type="scientific">Oecophyllibacter saccharovorans</name>
    <dbReference type="NCBI Taxonomy" id="2558360"/>
    <lineage>
        <taxon>Bacteria</taxon>
        <taxon>Pseudomonadati</taxon>
        <taxon>Pseudomonadota</taxon>
        <taxon>Alphaproteobacteria</taxon>
        <taxon>Acetobacterales</taxon>
        <taxon>Acetobacteraceae</taxon>
        <taxon>Oecophyllibacter</taxon>
    </lineage>
</organism>
<protein>
    <submittedName>
        <fullName evidence="3">Discoidin domain-containing protein</fullName>
    </submittedName>
</protein>
<reference evidence="3 4" key="1">
    <citation type="submission" date="2019-03" db="EMBL/GenBank/DDBJ databases">
        <title>The complete genome sequence of Neokomagataea sp. Jb2 NBRC113641.</title>
        <authorList>
            <person name="Chua K.-O."/>
            <person name="Chan K.-G."/>
            <person name="See-Too W.-S."/>
        </authorList>
    </citation>
    <scope>NUCLEOTIDE SEQUENCE [LARGE SCALE GENOMIC DNA]</scope>
    <source>
        <strain evidence="3 4">Jb2</strain>
    </source>
</reference>
<feature type="compositionally biased region" description="Polar residues" evidence="1">
    <location>
        <begin position="292"/>
        <end position="306"/>
    </location>
</feature>
<feature type="domain" description="F5/8 type C" evidence="2">
    <location>
        <begin position="275"/>
        <end position="427"/>
    </location>
</feature>
<dbReference type="Pfam" id="PF00754">
    <property type="entry name" value="F5_F8_type_C"/>
    <property type="match status" value="1"/>
</dbReference>
<dbReference type="InterPro" id="IPR000421">
    <property type="entry name" value="FA58C"/>
</dbReference>
<evidence type="ECO:0000259" key="2">
    <source>
        <dbReference type="PROSITE" id="PS50022"/>
    </source>
</evidence>